<keyword evidence="2 8" id="KW-0863">Zinc-finger</keyword>
<feature type="region of interest" description="Disordered" evidence="9">
    <location>
        <begin position="1"/>
        <end position="87"/>
    </location>
</feature>
<feature type="region of interest" description="Disordered" evidence="9">
    <location>
        <begin position="486"/>
        <end position="509"/>
    </location>
</feature>
<dbReference type="SUPFAM" id="SSF46689">
    <property type="entry name" value="Homeodomain-like"/>
    <property type="match status" value="2"/>
</dbReference>
<dbReference type="PROSITE" id="PS51293">
    <property type="entry name" value="SANT"/>
    <property type="match status" value="1"/>
</dbReference>
<evidence type="ECO:0000256" key="4">
    <source>
        <dbReference type="ARBA" id="ARBA00023015"/>
    </source>
</evidence>
<dbReference type="PROSITE" id="PS50090">
    <property type="entry name" value="MYB_LIKE"/>
    <property type="match status" value="1"/>
</dbReference>
<dbReference type="InterPro" id="IPR036388">
    <property type="entry name" value="WH-like_DNA-bd_sf"/>
</dbReference>
<feature type="compositionally biased region" description="Low complexity" evidence="9">
    <location>
        <begin position="25"/>
        <end position="37"/>
    </location>
</feature>
<keyword evidence="5" id="KW-0238">DNA-binding</keyword>
<feature type="compositionally biased region" description="Polar residues" evidence="9">
    <location>
        <begin position="1"/>
        <end position="15"/>
    </location>
</feature>
<dbReference type="GO" id="GO:0008270">
    <property type="term" value="F:zinc ion binding"/>
    <property type="evidence" value="ECO:0007669"/>
    <property type="project" value="UniProtKB-KW"/>
</dbReference>
<accession>A0AAD4X4F4</accession>
<feature type="domain" description="SWIRM" evidence="12">
    <location>
        <begin position="201"/>
        <end position="299"/>
    </location>
</feature>
<dbReference type="InterPro" id="IPR017884">
    <property type="entry name" value="SANT_dom"/>
</dbReference>
<dbReference type="Proteomes" id="UP001202328">
    <property type="component" value="Unassembled WGS sequence"/>
</dbReference>
<evidence type="ECO:0000259" key="10">
    <source>
        <dbReference type="PROSITE" id="PS50090"/>
    </source>
</evidence>
<evidence type="ECO:0000259" key="13">
    <source>
        <dbReference type="PROSITE" id="PS51293"/>
    </source>
</evidence>
<protein>
    <recommendedName>
        <fullName evidence="17">SWI/SNF complex subunit SWI3C</fullName>
    </recommendedName>
</protein>
<evidence type="ECO:0000256" key="9">
    <source>
        <dbReference type="SAM" id="MobiDB-lite"/>
    </source>
</evidence>
<dbReference type="PROSITE" id="PS50934">
    <property type="entry name" value="SWIRM"/>
    <property type="match status" value="1"/>
</dbReference>
<evidence type="ECO:0000256" key="7">
    <source>
        <dbReference type="ARBA" id="ARBA00023242"/>
    </source>
</evidence>
<dbReference type="InterPro" id="IPR000433">
    <property type="entry name" value="Znf_ZZ"/>
</dbReference>
<evidence type="ECO:0000313" key="16">
    <source>
        <dbReference type="Proteomes" id="UP001202328"/>
    </source>
</evidence>
<keyword evidence="16" id="KW-1185">Reference proteome</keyword>
<dbReference type="Pfam" id="PF16495">
    <property type="entry name" value="SWIRM-assoc_1"/>
    <property type="match status" value="1"/>
</dbReference>
<name>A0AAD4X4F4_9MAGN</name>
<evidence type="ECO:0000259" key="12">
    <source>
        <dbReference type="PROSITE" id="PS50934"/>
    </source>
</evidence>
<dbReference type="PROSITE" id="PS51294">
    <property type="entry name" value="HTH_MYB"/>
    <property type="match status" value="1"/>
</dbReference>
<keyword evidence="7" id="KW-0539">Nucleus</keyword>
<keyword evidence="4" id="KW-0805">Transcription regulation</keyword>
<dbReference type="SMART" id="SM00717">
    <property type="entry name" value="SANT"/>
    <property type="match status" value="1"/>
</dbReference>
<evidence type="ECO:0000313" key="15">
    <source>
        <dbReference type="EMBL" id="KAI3836397.1"/>
    </source>
</evidence>
<evidence type="ECO:0000256" key="8">
    <source>
        <dbReference type="PROSITE-ProRule" id="PRU00228"/>
    </source>
</evidence>
<keyword evidence="3" id="KW-0862">Zinc</keyword>
<evidence type="ECO:0000256" key="6">
    <source>
        <dbReference type="ARBA" id="ARBA00023163"/>
    </source>
</evidence>
<feature type="domain" description="Myb-like" evidence="10">
    <location>
        <begin position="427"/>
        <end position="470"/>
    </location>
</feature>
<evidence type="ECO:0008006" key="17">
    <source>
        <dbReference type="Google" id="ProtNLM"/>
    </source>
</evidence>
<evidence type="ECO:0000259" key="11">
    <source>
        <dbReference type="PROSITE" id="PS50135"/>
    </source>
</evidence>
<dbReference type="InterPro" id="IPR017930">
    <property type="entry name" value="Myb_dom"/>
</dbReference>
<dbReference type="FunFam" id="1.10.10.10:FF:000020">
    <property type="entry name" value="SWI/SNF complex subunit SMARCC2 isoform c"/>
    <property type="match status" value="1"/>
</dbReference>
<dbReference type="Gene3D" id="1.10.10.10">
    <property type="entry name" value="Winged helix-like DNA-binding domain superfamily/Winged helix DNA-binding domain"/>
    <property type="match status" value="1"/>
</dbReference>
<dbReference type="InterPro" id="IPR001005">
    <property type="entry name" value="SANT/Myb"/>
</dbReference>
<dbReference type="InterPro" id="IPR032451">
    <property type="entry name" value="SMARCC_C"/>
</dbReference>
<feature type="domain" description="ZZ-type" evidence="11">
    <location>
        <begin position="365"/>
        <end position="419"/>
    </location>
</feature>
<dbReference type="AlphaFoldDB" id="A0AAD4X4F4"/>
<dbReference type="PANTHER" id="PTHR12802">
    <property type="entry name" value="SWI/SNF COMPLEX-RELATED"/>
    <property type="match status" value="1"/>
</dbReference>
<organism evidence="15 16">
    <name type="scientific">Papaver atlanticum</name>
    <dbReference type="NCBI Taxonomy" id="357466"/>
    <lineage>
        <taxon>Eukaryota</taxon>
        <taxon>Viridiplantae</taxon>
        <taxon>Streptophyta</taxon>
        <taxon>Embryophyta</taxon>
        <taxon>Tracheophyta</taxon>
        <taxon>Spermatophyta</taxon>
        <taxon>Magnoliopsida</taxon>
        <taxon>Ranunculales</taxon>
        <taxon>Papaveraceae</taxon>
        <taxon>Papaveroideae</taxon>
        <taxon>Papaver</taxon>
    </lineage>
</organism>
<dbReference type="GO" id="GO:0003677">
    <property type="term" value="F:DNA binding"/>
    <property type="evidence" value="ECO:0007669"/>
    <property type="project" value="UniProtKB-KW"/>
</dbReference>
<reference evidence="15" key="1">
    <citation type="submission" date="2022-04" db="EMBL/GenBank/DDBJ databases">
        <title>A functionally conserved STORR gene fusion in Papaver species that diverged 16.8 million years ago.</title>
        <authorList>
            <person name="Catania T."/>
        </authorList>
    </citation>
    <scope>NUCLEOTIDE SEQUENCE</scope>
    <source>
        <strain evidence="15">S-188037</strain>
    </source>
</reference>
<sequence>MSAQLSFPSGGNNNSKWKKRKRDTTTSNSNSNNSTPNTKKHRQQQQSDYEDEEDINEDDEEEIEPEIEEDEDLQPIPSVTPPIVQNPKEEVLSDGGVRISDFPIVVQHTVNRFHSSVLSIVSAERQAEFPNNQNPNPNFFLIENISHGQLQALSSVPADNLSLATTSDLNDRSDAASSYVCTPPAIMEGRGVVKRFDGRALVVPMHADWFSPNTVHRLERQVVPFFFSGKSADHTPEKYMECRNRVVAKYMENPETRLWTGDCQNLVDGVDVHDLNRIVRFLDHWGIINYSAPAPNRDPRIGGPFLREESNGEIHIPSSALRSIYSLIHFDKPKSRIRSTDICPMLSYGGGDEVADLEQRIRERLTENHCHYCSQPLPRVYYQSQKESDILLCSDCFHEGRFVVGHSSIDFMKVDSAKALCDLDGDSWTDQETLLLLEAVEVYHDNWNDIAEHVGTKSKAQCILHFVRLPMEDVVLENIDVPSKLVTSNTPNLEDGGTPYPRSNGDSARLCLQDPDSESRLPFANSRNPVMALVAFLASAVGPRVAAACAHASLAELSKEENQLVASGNKIQTDGSGDRISTESIWGREGGHHGSPTSLSHQKENQAVQDGINALSSAPLSTQSVKIAAKVGLAAAAMKAKLFADHEEREIQRMAASIINHQLKRLELKLKQFAEVETLLMKEGEQVEKARQRLAAERVHIISTRFAPGGALNANTATLQGAVAGSVGNNLVNSSRQVGMPGGLPVQTNMIPGGYGNNSGVATHPHMSFMPRQPMFSYGPRLPLSAIHPSSSQPSSAAHPGNTMYNAAAPPGNAPPTLGHAMLRPVPGNNANVG</sequence>
<evidence type="ECO:0000259" key="14">
    <source>
        <dbReference type="PROSITE" id="PS51294"/>
    </source>
</evidence>
<dbReference type="InterPro" id="IPR009057">
    <property type="entry name" value="Homeodomain-like_sf"/>
</dbReference>
<feature type="compositionally biased region" description="Acidic residues" evidence="9">
    <location>
        <begin position="48"/>
        <end position="73"/>
    </location>
</feature>
<evidence type="ECO:0000256" key="5">
    <source>
        <dbReference type="ARBA" id="ARBA00023125"/>
    </source>
</evidence>
<dbReference type="PROSITE" id="PS50135">
    <property type="entry name" value="ZF_ZZ_2"/>
    <property type="match status" value="1"/>
</dbReference>
<gene>
    <name evidence="15" type="ORF">MKW98_008158</name>
</gene>
<proteinExistence type="predicted"/>
<feature type="compositionally biased region" description="Polar residues" evidence="9">
    <location>
        <begin position="595"/>
        <end position="604"/>
    </location>
</feature>
<feature type="domain" description="HTH myb-type" evidence="14">
    <location>
        <begin position="427"/>
        <end position="462"/>
    </location>
</feature>
<evidence type="ECO:0000256" key="3">
    <source>
        <dbReference type="ARBA" id="ARBA00022833"/>
    </source>
</evidence>
<dbReference type="Gene3D" id="1.10.10.60">
    <property type="entry name" value="Homeodomain-like"/>
    <property type="match status" value="1"/>
</dbReference>
<feature type="region of interest" description="Disordered" evidence="9">
    <location>
        <begin position="568"/>
        <end position="604"/>
    </location>
</feature>
<dbReference type="Pfam" id="PF04433">
    <property type="entry name" value="SWIRM"/>
    <property type="match status" value="1"/>
</dbReference>
<dbReference type="GO" id="GO:0005634">
    <property type="term" value="C:nucleus"/>
    <property type="evidence" value="ECO:0007669"/>
    <property type="project" value="UniProtKB-ARBA"/>
</dbReference>
<dbReference type="Pfam" id="PF00249">
    <property type="entry name" value="Myb_DNA-binding"/>
    <property type="match status" value="1"/>
</dbReference>
<evidence type="ECO:0000256" key="2">
    <source>
        <dbReference type="ARBA" id="ARBA00022771"/>
    </source>
</evidence>
<evidence type="ECO:0000256" key="1">
    <source>
        <dbReference type="ARBA" id="ARBA00022723"/>
    </source>
</evidence>
<keyword evidence="6" id="KW-0804">Transcription</keyword>
<dbReference type="FunFam" id="1.10.10.60:FF:000014">
    <property type="entry name" value="SWI/SNF complex subunit SMARCC2 isoform C"/>
    <property type="match status" value="1"/>
</dbReference>
<feature type="domain" description="SANT" evidence="13">
    <location>
        <begin position="423"/>
        <end position="474"/>
    </location>
</feature>
<comment type="caution">
    <text evidence="15">The sequence shown here is derived from an EMBL/GenBank/DDBJ whole genome shotgun (WGS) entry which is preliminary data.</text>
</comment>
<feature type="region of interest" description="Disordered" evidence="9">
    <location>
        <begin position="786"/>
        <end position="834"/>
    </location>
</feature>
<dbReference type="PANTHER" id="PTHR12802:SF61">
    <property type="entry name" value="SWI_SNF COMPLEX SUBUNIT SWI3C"/>
    <property type="match status" value="1"/>
</dbReference>
<dbReference type="InterPro" id="IPR007526">
    <property type="entry name" value="SWIRM"/>
</dbReference>
<dbReference type="EMBL" id="JAJJMB010017645">
    <property type="protein sequence ID" value="KAI3836397.1"/>
    <property type="molecule type" value="Genomic_DNA"/>
</dbReference>
<feature type="compositionally biased region" description="Low complexity" evidence="9">
    <location>
        <begin position="786"/>
        <end position="811"/>
    </location>
</feature>
<dbReference type="CDD" id="cd00167">
    <property type="entry name" value="SANT"/>
    <property type="match status" value="1"/>
</dbReference>
<keyword evidence="1" id="KW-0479">Metal-binding</keyword>